<dbReference type="HOGENOM" id="CLU_025126_0_0_5"/>
<dbReference type="PANTHER" id="PTHR30582">
    <property type="entry name" value="L,D-TRANSPEPTIDASE"/>
    <property type="match status" value="1"/>
</dbReference>
<feature type="compositionally biased region" description="Low complexity" evidence="8">
    <location>
        <begin position="291"/>
        <end position="314"/>
    </location>
</feature>
<organism evidence="11 12">
    <name type="scientific">Afipia carboxidovorans (strain ATCC 49405 / DSM 1227 / KCTC 32145 / OM5)</name>
    <name type="common">Oligotropha carboxidovorans</name>
    <dbReference type="NCBI Taxonomy" id="504832"/>
    <lineage>
        <taxon>Bacteria</taxon>
        <taxon>Pseudomonadati</taxon>
        <taxon>Pseudomonadota</taxon>
        <taxon>Alphaproteobacteria</taxon>
        <taxon>Hyphomicrobiales</taxon>
        <taxon>Nitrobacteraceae</taxon>
        <taxon>Afipia</taxon>
    </lineage>
</organism>
<dbReference type="InterPro" id="IPR016915">
    <property type="entry name" value="UCP029342"/>
</dbReference>
<dbReference type="PROSITE" id="PS52029">
    <property type="entry name" value="LD_TPASE"/>
    <property type="match status" value="1"/>
</dbReference>
<accession>F8BRP4</accession>
<dbReference type="GO" id="GO:0071555">
    <property type="term" value="P:cell wall organization"/>
    <property type="evidence" value="ECO:0007669"/>
    <property type="project" value="UniProtKB-UniRule"/>
</dbReference>
<sequence length="456" mass="49103">MNNQIPLASLEQALHPHRAISLRSLALASAVALIAWPSAAQAQFFWDLDNDGPDVERSYVEPPPAPRPQVKHTRKAQKPAVIKEAAKPQGPVLISISIEEQRLKVYDSNGLYAETPISTGMRGHSTPMGVFSIIGKKKFHRSNIYSGAPMPYMQRITWSGIALHAGVLPGYPASHGCIRMPMNFATRMYGWTRMGSRVVIAPGQLSPVDFEHPLLFTRRPEPKLTATSTPAPNETGTTATDKQADAPLPDLKTGLNLQDGPRQSDMLIRIADTGDTVLAATPAIMRESTDTTAPVQPNAATPAPATDDPAASTVPVKRTGHIAAFISRKEGKIFMRQNFEPLFEAPVTIADGGPLGTHVFTLRADKDDPKAFKWSVVSLPPRQAAASQPHKTKRGERTPVEVALPSPSVALDRITVPADAMDRIADAMMPGDSLTVSDLGLGGETGRGTDFIVPLR</sequence>
<dbReference type="OrthoDB" id="463216at2"/>
<dbReference type="PANTHER" id="PTHR30582:SF2">
    <property type="entry name" value="L,D-TRANSPEPTIDASE YCIB-RELATED"/>
    <property type="match status" value="1"/>
</dbReference>
<comment type="similarity">
    <text evidence="2">Belongs to the YkuD family.</text>
</comment>
<reference evidence="11 12" key="1">
    <citation type="journal article" date="2011" name="J. Bacteriol.">
        <title>Complete genome sequences of the chemolithoautotrophic Oligotropha carboxidovorans strains OM4 and OM5.</title>
        <authorList>
            <person name="Volland S."/>
            <person name="Rachinger M."/>
            <person name="Strittmatter A."/>
            <person name="Daniel R."/>
            <person name="Gottschalk G."/>
            <person name="Meyer O."/>
        </authorList>
    </citation>
    <scope>NUCLEOTIDE SEQUENCE [LARGE SCALE GENOMIC DNA]</scope>
    <source>
        <strain evidence="12">ATCC 49405 / DSM 1227 / KCTC 32145 / OM5</strain>
    </source>
</reference>
<dbReference type="EMBL" id="CP002826">
    <property type="protein sequence ID" value="AEI06424.1"/>
    <property type="molecule type" value="Genomic_DNA"/>
</dbReference>
<feature type="active site" description="Proton donor/acceptor" evidence="7">
    <location>
        <position position="164"/>
    </location>
</feature>
<evidence type="ECO:0000313" key="11">
    <source>
        <dbReference type="EMBL" id="AEI06424.1"/>
    </source>
</evidence>
<feature type="region of interest" description="Disordered" evidence="8">
    <location>
        <begin position="55"/>
        <end position="77"/>
    </location>
</feature>
<evidence type="ECO:0000256" key="6">
    <source>
        <dbReference type="ARBA" id="ARBA00023316"/>
    </source>
</evidence>
<dbReference type="CDD" id="cd16913">
    <property type="entry name" value="YkuD_like"/>
    <property type="match status" value="1"/>
</dbReference>
<dbReference type="GO" id="GO:0018104">
    <property type="term" value="P:peptidoglycan-protein cross-linking"/>
    <property type="evidence" value="ECO:0007669"/>
    <property type="project" value="TreeGrafter"/>
</dbReference>
<evidence type="ECO:0000259" key="10">
    <source>
        <dbReference type="PROSITE" id="PS52029"/>
    </source>
</evidence>
<evidence type="ECO:0000256" key="9">
    <source>
        <dbReference type="SAM" id="SignalP"/>
    </source>
</evidence>
<keyword evidence="12" id="KW-1185">Reference proteome</keyword>
<proteinExistence type="inferred from homology"/>
<dbReference type="KEGG" id="ocg:OCA5_c17100"/>
<dbReference type="GO" id="GO:0071972">
    <property type="term" value="F:peptidoglycan L,D-transpeptidase activity"/>
    <property type="evidence" value="ECO:0007669"/>
    <property type="project" value="TreeGrafter"/>
</dbReference>
<protein>
    <recommendedName>
        <fullName evidence="10">L,D-TPase catalytic domain-containing protein</fullName>
    </recommendedName>
</protein>
<keyword evidence="9" id="KW-0732">Signal</keyword>
<dbReference type="eggNOG" id="COG1376">
    <property type="taxonomic scope" value="Bacteria"/>
</dbReference>
<feature type="signal peptide" evidence="9">
    <location>
        <begin position="1"/>
        <end position="42"/>
    </location>
</feature>
<evidence type="ECO:0000256" key="4">
    <source>
        <dbReference type="ARBA" id="ARBA00022960"/>
    </source>
</evidence>
<dbReference type="AlphaFoldDB" id="F8BRP4"/>
<keyword evidence="6 7" id="KW-0961">Cell wall biogenesis/degradation</keyword>
<evidence type="ECO:0000256" key="3">
    <source>
        <dbReference type="ARBA" id="ARBA00022679"/>
    </source>
</evidence>
<feature type="region of interest" description="Disordered" evidence="8">
    <location>
        <begin position="219"/>
        <end position="259"/>
    </location>
</feature>
<evidence type="ECO:0000256" key="2">
    <source>
        <dbReference type="ARBA" id="ARBA00005992"/>
    </source>
</evidence>
<dbReference type="Gene3D" id="2.40.440.10">
    <property type="entry name" value="L,D-transpeptidase catalytic domain-like"/>
    <property type="match status" value="1"/>
</dbReference>
<dbReference type="GO" id="GO:0005576">
    <property type="term" value="C:extracellular region"/>
    <property type="evidence" value="ECO:0007669"/>
    <property type="project" value="TreeGrafter"/>
</dbReference>
<dbReference type="InterPro" id="IPR005490">
    <property type="entry name" value="LD_TPept_cat_dom"/>
</dbReference>
<dbReference type="InterPro" id="IPR038063">
    <property type="entry name" value="Transpep_catalytic_dom"/>
</dbReference>
<dbReference type="SUPFAM" id="SSF141523">
    <property type="entry name" value="L,D-transpeptidase catalytic domain-like"/>
    <property type="match status" value="1"/>
</dbReference>
<dbReference type="InterPro" id="IPR050979">
    <property type="entry name" value="LD-transpeptidase"/>
</dbReference>
<feature type="chain" id="PRO_5003374135" description="L,D-TPase catalytic domain-containing protein" evidence="9">
    <location>
        <begin position="43"/>
        <end position="456"/>
    </location>
</feature>
<dbReference type="GO" id="GO:0016740">
    <property type="term" value="F:transferase activity"/>
    <property type="evidence" value="ECO:0007669"/>
    <property type="project" value="UniProtKB-KW"/>
</dbReference>
<dbReference type="NCBIfam" id="NF004785">
    <property type="entry name" value="PRK06132.1-2"/>
    <property type="match status" value="1"/>
</dbReference>
<evidence type="ECO:0000256" key="1">
    <source>
        <dbReference type="ARBA" id="ARBA00004752"/>
    </source>
</evidence>
<dbReference type="GO" id="GO:0008360">
    <property type="term" value="P:regulation of cell shape"/>
    <property type="evidence" value="ECO:0007669"/>
    <property type="project" value="UniProtKB-UniRule"/>
</dbReference>
<dbReference type="RefSeq" id="WP_013913060.1">
    <property type="nucleotide sequence ID" value="NC_011386.1"/>
</dbReference>
<dbReference type="Pfam" id="PF03734">
    <property type="entry name" value="YkuD"/>
    <property type="match status" value="1"/>
</dbReference>
<evidence type="ECO:0000256" key="7">
    <source>
        <dbReference type="PROSITE-ProRule" id="PRU01373"/>
    </source>
</evidence>
<dbReference type="Proteomes" id="UP000007730">
    <property type="component" value="Chromosome"/>
</dbReference>
<dbReference type="PIRSF" id="PIRSF029342">
    <property type="entry name" value="UCP029342_ErfK/YbiS/YcfS/YnhG"/>
    <property type="match status" value="1"/>
</dbReference>
<feature type="domain" description="L,D-TPase catalytic" evidence="10">
    <location>
        <begin position="92"/>
        <end position="201"/>
    </location>
</feature>
<dbReference type="PATRIC" id="fig|504832.7.peg.1827"/>
<dbReference type="STRING" id="504832.OCA5_c17100"/>
<keyword evidence="4 7" id="KW-0133">Cell shape</keyword>
<name>F8BRP4_AFIC5</name>
<keyword evidence="5 7" id="KW-0573">Peptidoglycan synthesis</keyword>
<dbReference type="UniPathway" id="UPA00219"/>
<evidence type="ECO:0000256" key="8">
    <source>
        <dbReference type="SAM" id="MobiDB-lite"/>
    </source>
</evidence>
<dbReference type="FunFam" id="2.40.440.10:FF:000006">
    <property type="entry name" value="L,D-transpeptidase catalytic domain"/>
    <property type="match status" value="1"/>
</dbReference>
<keyword evidence="3" id="KW-0808">Transferase</keyword>
<gene>
    <name evidence="11" type="ordered locus">OCA5_c17100</name>
</gene>
<comment type="pathway">
    <text evidence="1 7">Cell wall biogenesis; peptidoglycan biosynthesis.</text>
</comment>
<feature type="active site" description="Nucleophile" evidence="7">
    <location>
        <position position="177"/>
    </location>
</feature>
<evidence type="ECO:0000313" key="12">
    <source>
        <dbReference type="Proteomes" id="UP000007730"/>
    </source>
</evidence>
<evidence type="ECO:0000256" key="5">
    <source>
        <dbReference type="ARBA" id="ARBA00022984"/>
    </source>
</evidence>
<feature type="compositionally biased region" description="Polar residues" evidence="8">
    <location>
        <begin position="225"/>
        <end position="241"/>
    </location>
</feature>
<feature type="region of interest" description="Disordered" evidence="8">
    <location>
        <begin position="288"/>
        <end position="314"/>
    </location>
</feature>